<feature type="compositionally biased region" description="Low complexity" evidence="2">
    <location>
        <begin position="43"/>
        <end position="59"/>
    </location>
</feature>
<evidence type="ECO:0000256" key="2">
    <source>
        <dbReference type="SAM" id="MobiDB-lite"/>
    </source>
</evidence>
<dbReference type="PANTHER" id="PTHR31281:SF3">
    <property type="entry name" value="PROTEIN FAM219A"/>
    <property type="match status" value="1"/>
</dbReference>
<dbReference type="PANTHER" id="PTHR31281">
    <property type="entry name" value="PROTEIN FAM219A"/>
    <property type="match status" value="1"/>
</dbReference>
<dbReference type="Proteomes" id="UP000749559">
    <property type="component" value="Unassembled WGS sequence"/>
</dbReference>
<gene>
    <name evidence="3" type="ORF">OFUS_LOCUS21787</name>
</gene>
<keyword evidence="4" id="KW-1185">Reference proteome</keyword>
<dbReference type="EMBL" id="CAIIXF020000010">
    <property type="protein sequence ID" value="CAH1797519.1"/>
    <property type="molecule type" value="Genomic_DNA"/>
</dbReference>
<organism evidence="3 4">
    <name type="scientific">Owenia fusiformis</name>
    <name type="common">Polychaete worm</name>
    <dbReference type="NCBI Taxonomy" id="6347"/>
    <lineage>
        <taxon>Eukaryota</taxon>
        <taxon>Metazoa</taxon>
        <taxon>Spiralia</taxon>
        <taxon>Lophotrochozoa</taxon>
        <taxon>Annelida</taxon>
        <taxon>Polychaeta</taxon>
        <taxon>Sedentaria</taxon>
        <taxon>Canalipalpata</taxon>
        <taxon>Sabellida</taxon>
        <taxon>Oweniida</taxon>
        <taxon>Oweniidae</taxon>
        <taxon>Owenia</taxon>
    </lineage>
</organism>
<dbReference type="OrthoDB" id="6119141at2759"/>
<evidence type="ECO:0000313" key="3">
    <source>
        <dbReference type="EMBL" id="CAH1797519.1"/>
    </source>
</evidence>
<comment type="caution">
    <text evidence="3">The sequence shown here is derived from an EMBL/GenBank/DDBJ whole genome shotgun (WGS) entry which is preliminary data.</text>
</comment>
<sequence>MENIDDSGIDSDARSTMNGNETESGKQPLTTVSDNEVRVEIKSGANTTISSTTSGNTAAVRKPSDLQKKLERQREAVIKKLAVDQQPKKKNMPQRNSEDEFATALSKATQREITEQLIKDGYNLDLESDNEDLDLIPPRPVSDRCVCCNPQFQSCTIQ</sequence>
<reference evidence="3" key="1">
    <citation type="submission" date="2022-03" db="EMBL/GenBank/DDBJ databases">
        <authorList>
            <person name="Martin C."/>
        </authorList>
    </citation>
    <scope>NUCLEOTIDE SEQUENCE</scope>
</reference>
<dbReference type="InterPro" id="IPR029339">
    <property type="entry name" value="FAM219"/>
</dbReference>
<dbReference type="AlphaFoldDB" id="A0A8S4PXP5"/>
<feature type="compositionally biased region" description="Polar residues" evidence="2">
    <location>
        <begin position="14"/>
        <end position="34"/>
    </location>
</feature>
<evidence type="ECO:0000256" key="1">
    <source>
        <dbReference type="ARBA" id="ARBA00010549"/>
    </source>
</evidence>
<evidence type="ECO:0000313" key="4">
    <source>
        <dbReference type="Proteomes" id="UP000749559"/>
    </source>
</evidence>
<name>A0A8S4PXP5_OWEFU</name>
<accession>A0A8S4PXP5</accession>
<feature type="region of interest" description="Disordered" evidence="2">
    <location>
        <begin position="1"/>
        <end position="65"/>
    </location>
</feature>
<dbReference type="Pfam" id="PF15260">
    <property type="entry name" value="FAM219A"/>
    <property type="match status" value="1"/>
</dbReference>
<protein>
    <submittedName>
        <fullName evidence="3">Uncharacterized protein</fullName>
    </submittedName>
</protein>
<comment type="similarity">
    <text evidence="1">Belongs to the FAM219 family.</text>
</comment>
<proteinExistence type="inferred from homology"/>